<keyword evidence="1 2" id="KW-0728">SH3 domain</keyword>
<dbReference type="PROSITE" id="PS50002">
    <property type="entry name" value="SH3"/>
    <property type="match status" value="1"/>
</dbReference>
<evidence type="ECO:0000256" key="2">
    <source>
        <dbReference type="PROSITE-ProRule" id="PRU00192"/>
    </source>
</evidence>
<dbReference type="OrthoDB" id="10255964at2759"/>
<feature type="region of interest" description="Disordered" evidence="3">
    <location>
        <begin position="134"/>
        <end position="247"/>
    </location>
</feature>
<dbReference type="Proteomes" id="UP000242180">
    <property type="component" value="Unassembled WGS sequence"/>
</dbReference>
<dbReference type="Pfam" id="PF00018">
    <property type="entry name" value="SH3_1"/>
    <property type="match status" value="1"/>
</dbReference>
<dbReference type="InterPro" id="IPR001452">
    <property type="entry name" value="SH3_domain"/>
</dbReference>
<feature type="region of interest" description="Disordered" evidence="3">
    <location>
        <begin position="43"/>
        <end position="81"/>
    </location>
</feature>
<reference evidence="5 6" key="1">
    <citation type="submission" date="2016-07" db="EMBL/GenBank/DDBJ databases">
        <title>Pervasive Adenine N6-methylation of Active Genes in Fungi.</title>
        <authorList>
            <consortium name="DOE Joint Genome Institute"/>
            <person name="Mondo S.J."/>
            <person name="Dannebaum R.O."/>
            <person name="Kuo R.C."/>
            <person name="Labutti K."/>
            <person name="Haridas S."/>
            <person name="Kuo A."/>
            <person name="Salamov A."/>
            <person name="Ahrendt S.R."/>
            <person name="Lipzen A."/>
            <person name="Sullivan W."/>
            <person name="Andreopoulos W.B."/>
            <person name="Clum A."/>
            <person name="Lindquist E."/>
            <person name="Daum C."/>
            <person name="Ramamoorthy G.K."/>
            <person name="Gryganskyi A."/>
            <person name="Culley D."/>
            <person name="Magnuson J.K."/>
            <person name="James T.Y."/>
            <person name="O'Malley M.A."/>
            <person name="Stajich J.E."/>
            <person name="Spatafora J.W."/>
            <person name="Visel A."/>
            <person name="Grigoriev I.V."/>
        </authorList>
    </citation>
    <scope>NUCLEOTIDE SEQUENCE [LARGE SCALE GENOMIC DNA]</scope>
    <source>
        <strain evidence="5 6">NRRL 2496</strain>
    </source>
</reference>
<feature type="compositionally biased region" description="Pro residues" evidence="3">
    <location>
        <begin position="141"/>
        <end position="159"/>
    </location>
</feature>
<feature type="compositionally biased region" description="Pro residues" evidence="3">
    <location>
        <begin position="195"/>
        <end position="209"/>
    </location>
</feature>
<dbReference type="InParanoid" id="A0A1X2HFW7"/>
<feature type="compositionally biased region" description="Pro residues" evidence="3">
    <location>
        <begin position="221"/>
        <end position="230"/>
    </location>
</feature>
<dbReference type="SUPFAM" id="SSF50044">
    <property type="entry name" value="SH3-domain"/>
    <property type="match status" value="1"/>
</dbReference>
<keyword evidence="6" id="KW-1185">Reference proteome</keyword>
<dbReference type="FunFam" id="2.30.30.40:FF:000072">
    <property type="entry name" value="Unconventional Myosin IB"/>
    <property type="match status" value="1"/>
</dbReference>
<dbReference type="InterPro" id="IPR036028">
    <property type="entry name" value="SH3-like_dom_sf"/>
</dbReference>
<evidence type="ECO:0000256" key="1">
    <source>
        <dbReference type="ARBA" id="ARBA00022443"/>
    </source>
</evidence>
<organism evidence="5 6">
    <name type="scientific">Syncephalastrum racemosum</name>
    <name type="common">Filamentous fungus</name>
    <dbReference type="NCBI Taxonomy" id="13706"/>
    <lineage>
        <taxon>Eukaryota</taxon>
        <taxon>Fungi</taxon>
        <taxon>Fungi incertae sedis</taxon>
        <taxon>Mucoromycota</taxon>
        <taxon>Mucoromycotina</taxon>
        <taxon>Mucoromycetes</taxon>
        <taxon>Mucorales</taxon>
        <taxon>Syncephalastraceae</taxon>
        <taxon>Syncephalastrum</taxon>
    </lineage>
</organism>
<dbReference type="InterPro" id="IPR050670">
    <property type="entry name" value="STAM"/>
</dbReference>
<feature type="compositionally biased region" description="Gly residues" evidence="3">
    <location>
        <begin position="177"/>
        <end position="192"/>
    </location>
</feature>
<accession>A0A1X2HFW7</accession>
<proteinExistence type="predicted"/>
<evidence type="ECO:0000259" key="4">
    <source>
        <dbReference type="PROSITE" id="PS50002"/>
    </source>
</evidence>
<dbReference type="PRINTS" id="PR00452">
    <property type="entry name" value="SH3DOMAIN"/>
</dbReference>
<dbReference type="Gene3D" id="2.30.30.40">
    <property type="entry name" value="SH3 Domains"/>
    <property type="match status" value="1"/>
</dbReference>
<dbReference type="AlphaFoldDB" id="A0A1X2HFW7"/>
<dbReference type="EMBL" id="MCGN01000004">
    <property type="protein sequence ID" value="ORY97853.1"/>
    <property type="molecule type" value="Genomic_DNA"/>
</dbReference>
<sequence>MNREAAFANYVLDSVRKDLDFLKAQQYLTPEAYNTIVSNLPSSNSASPAGRAMPSPAPGSAVASSPAGGAAPPPPSYQASTGLAKAEALYDFTGSNPQDLSFRRGDLITVTEYVNNDWWRGSLQGKTGLFPSNYVEKKQTAPPPPPPAEKAAPPPPPPSGGENNSYGGAYPPPPSAGGYGGGSPYGGAGGSGYSAPPPAQSYGYPPPPAQQYAPSPVSQGAPPPAVPAAAPPAEEHKSGSKWSNMASKVGGNVANAATWGFGATLGSEAAHSIF</sequence>
<comment type="caution">
    <text evidence="5">The sequence shown here is derived from an EMBL/GenBank/DDBJ whole genome shotgun (WGS) entry which is preliminary data.</text>
</comment>
<feature type="compositionally biased region" description="Low complexity" evidence="3">
    <location>
        <begin position="210"/>
        <end position="220"/>
    </location>
</feature>
<dbReference type="PRINTS" id="PR01887">
    <property type="entry name" value="SPECTRNALPHA"/>
</dbReference>
<evidence type="ECO:0000256" key="3">
    <source>
        <dbReference type="SAM" id="MobiDB-lite"/>
    </source>
</evidence>
<evidence type="ECO:0000313" key="6">
    <source>
        <dbReference type="Proteomes" id="UP000242180"/>
    </source>
</evidence>
<dbReference type="PANTHER" id="PTHR45929">
    <property type="entry name" value="JAK PATHWAY SIGNAL TRANSDUCTION ADAPTOR MOLECULE"/>
    <property type="match status" value="1"/>
</dbReference>
<dbReference type="SMART" id="SM00326">
    <property type="entry name" value="SH3"/>
    <property type="match status" value="1"/>
</dbReference>
<gene>
    <name evidence="5" type="ORF">BCR43DRAFT_490467</name>
</gene>
<name>A0A1X2HFW7_SYNRA</name>
<feature type="compositionally biased region" description="Low complexity" evidence="3">
    <location>
        <begin position="43"/>
        <end position="70"/>
    </location>
</feature>
<dbReference type="PANTHER" id="PTHR45929:SF7">
    <property type="entry name" value="LAS SEVENTEEN-BINDING PROTEIN 1"/>
    <property type="match status" value="1"/>
</dbReference>
<dbReference type="OMA" id="EWWKGRN"/>
<protein>
    <submittedName>
        <fullName evidence="5">SH3 domain-containing protein</fullName>
    </submittedName>
</protein>
<dbReference type="STRING" id="13706.A0A1X2HFW7"/>
<feature type="domain" description="SH3" evidence="4">
    <location>
        <begin position="81"/>
        <end position="140"/>
    </location>
</feature>
<evidence type="ECO:0000313" key="5">
    <source>
        <dbReference type="EMBL" id="ORY97853.1"/>
    </source>
</evidence>